<dbReference type="SUPFAM" id="SSF46785">
    <property type="entry name" value="Winged helix' DNA-binding domain"/>
    <property type="match status" value="1"/>
</dbReference>
<dbReference type="AlphaFoldDB" id="A0A4Y5YLW8"/>
<evidence type="ECO:0008006" key="4">
    <source>
        <dbReference type="Google" id="ProtNLM"/>
    </source>
</evidence>
<proteinExistence type="predicted"/>
<dbReference type="InterPro" id="IPR036390">
    <property type="entry name" value="WH_DNA-bd_sf"/>
</dbReference>
<dbReference type="Proteomes" id="UP000316125">
    <property type="component" value="Chromosome"/>
</dbReference>
<dbReference type="EMBL" id="CP041040">
    <property type="protein sequence ID" value="QDE33473.1"/>
    <property type="molecule type" value="Genomic_DNA"/>
</dbReference>
<sequence>MYSENLTIPRGADSRDYQKEASLMSSAPTESQVLRLVTERIRDRMPPGWTFDPSGAIGERGGADALFVLVSPDHRAAEVIIEVKATVPSGRHALGVLQVLHERARAHGAIPLLVSRYIPPPVRENLQRAGVSYADATGNMMLSAIDPGFYLADRGADKDPWRASGRPRGTLKGDPAARVVRALLDFARLWRVSELIDTSGASTGATYRVLEYLDGEGLVEREGDGRWRVPSWERLLRAWAVDYDLLKENTVSRYLDPRGIEHFQTTLRDRGDKYAVTGAVASRDWIAVAPARSVFVYVDDAQSQAAGWGLHPTEVGVNVVLLEPRKAGSVHLDRTGRLENGVTRVSAAQAAVDLLNGPGRDPAEAEALIGWMKEDEGSWRLN</sequence>
<accession>A0A4Y5YLW8</accession>
<name>A0A4Y5YLW8_9MICO</name>
<reference evidence="2 3" key="1">
    <citation type="submission" date="2019-06" db="EMBL/GenBank/DDBJ databases">
        <title>Complete genome of Microbacterium foliorum M2.</title>
        <authorList>
            <person name="Cao G."/>
        </authorList>
    </citation>
    <scope>NUCLEOTIDE SEQUENCE [LARGE SCALE GENOMIC DNA]</scope>
    <source>
        <strain evidence="2 3">M2</strain>
    </source>
</reference>
<organism evidence="2 3">
    <name type="scientific">Microbacterium foliorum</name>
    <dbReference type="NCBI Taxonomy" id="104336"/>
    <lineage>
        <taxon>Bacteria</taxon>
        <taxon>Bacillati</taxon>
        <taxon>Actinomycetota</taxon>
        <taxon>Actinomycetes</taxon>
        <taxon>Micrococcales</taxon>
        <taxon>Microbacteriaceae</taxon>
        <taxon>Microbacterium</taxon>
    </lineage>
</organism>
<evidence type="ECO:0000313" key="3">
    <source>
        <dbReference type="Proteomes" id="UP000316125"/>
    </source>
</evidence>
<evidence type="ECO:0000313" key="2">
    <source>
        <dbReference type="EMBL" id="QDE33473.1"/>
    </source>
</evidence>
<protein>
    <recommendedName>
        <fullName evidence="4">HTH iclR-type domain-containing protein</fullName>
    </recommendedName>
</protein>
<gene>
    <name evidence="2" type="ORF">FIV50_00820</name>
</gene>
<dbReference type="RefSeq" id="WP_140035770.1">
    <property type="nucleotide sequence ID" value="NZ_CP041040.1"/>
</dbReference>
<evidence type="ECO:0000256" key="1">
    <source>
        <dbReference type="SAM" id="MobiDB-lite"/>
    </source>
</evidence>
<dbReference type="OrthoDB" id="3351920at2"/>
<feature type="region of interest" description="Disordered" evidence="1">
    <location>
        <begin position="1"/>
        <end position="26"/>
    </location>
</feature>